<dbReference type="Proteomes" id="UP001148313">
    <property type="component" value="Unassembled WGS sequence"/>
</dbReference>
<reference evidence="1" key="1">
    <citation type="submission" date="2022-11" db="EMBL/GenBank/DDBJ databases">
        <title>Hoeflea poritis sp. nov., isolated from scleractinian coral Porites lutea.</title>
        <authorList>
            <person name="Zhang G."/>
            <person name="Wei Q."/>
            <person name="Cai L."/>
        </authorList>
    </citation>
    <scope>NUCLEOTIDE SEQUENCE</scope>
    <source>
        <strain evidence="1">E7-10</strain>
    </source>
</reference>
<evidence type="ECO:0000313" key="2">
    <source>
        <dbReference type="Proteomes" id="UP001148313"/>
    </source>
</evidence>
<sequence>MIDTEFSFEELPLALGDTEVALCNGTALLVGETGIHDYGFEVTGIVLEGNLVGSYRDKRAVHLSGDSSDPFCALLFRRLADRIESDSAAADHFYLARRDRLEPAF</sequence>
<dbReference type="EMBL" id="JAPJZH010000001">
    <property type="protein sequence ID" value="MDA4844155.1"/>
    <property type="molecule type" value="Genomic_DNA"/>
</dbReference>
<gene>
    <name evidence="1" type="ORF">OOZ53_02290</name>
</gene>
<name>A0ABT4VJ00_9HYPH</name>
<proteinExistence type="predicted"/>
<organism evidence="1 2">
    <name type="scientific">Hoeflea poritis</name>
    <dbReference type="NCBI Taxonomy" id="2993659"/>
    <lineage>
        <taxon>Bacteria</taxon>
        <taxon>Pseudomonadati</taxon>
        <taxon>Pseudomonadota</taxon>
        <taxon>Alphaproteobacteria</taxon>
        <taxon>Hyphomicrobiales</taxon>
        <taxon>Rhizobiaceae</taxon>
        <taxon>Hoeflea</taxon>
    </lineage>
</organism>
<protein>
    <submittedName>
        <fullName evidence="1">Uncharacterized protein</fullName>
    </submittedName>
</protein>
<dbReference type="RefSeq" id="WP_271087678.1">
    <property type="nucleotide sequence ID" value="NZ_JAPJZH010000001.1"/>
</dbReference>
<accession>A0ABT4VJ00</accession>
<evidence type="ECO:0000313" key="1">
    <source>
        <dbReference type="EMBL" id="MDA4844155.1"/>
    </source>
</evidence>
<keyword evidence="2" id="KW-1185">Reference proteome</keyword>
<comment type="caution">
    <text evidence="1">The sequence shown here is derived from an EMBL/GenBank/DDBJ whole genome shotgun (WGS) entry which is preliminary data.</text>
</comment>